<evidence type="ECO:0000256" key="1">
    <source>
        <dbReference type="ARBA" id="ARBA00000900"/>
    </source>
</evidence>
<dbReference type="PANTHER" id="PTHR47168:SF1">
    <property type="entry name" value="OS02G0798600 PROTEIN"/>
    <property type="match status" value="1"/>
</dbReference>
<dbReference type="FunFam" id="3.50.30.30:FF:000020">
    <property type="entry name" value="Receptor homology region transmembrane domain-and RING domain-containing protein 2"/>
    <property type="match status" value="1"/>
</dbReference>
<dbReference type="FunFam" id="3.30.40.10:FF:000388">
    <property type="entry name" value="Putative RING zinc finger domain superfamily protein"/>
    <property type="match status" value="1"/>
</dbReference>
<evidence type="ECO:0000256" key="17">
    <source>
        <dbReference type="ARBA" id="ARBA00046288"/>
    </source>
</evidence>
<evidence type="ECO:0000256" key="19">
    <source>
        <dbReference type="PROSITE-ProRule" id="PRU00175"/>
    </source>
</evidence>
<evidence type="ECO:0000256" key="12">
    <source>
        <dbReference type="ARBA" id="ARBA00022927"/>
    </source>
</evidence>
<evidence type="ECO:0000256" key="2">
    <source>
        <dbReference type="ARBA" id="ARBA00004906"/>
    </source>
</evidence>
<keyword evidence="11" id="KW-0862">Zinc</keyword>
<evidence type="ECO:0000256" key="5">
    <source>
        <dbReference type="ARBA" id="ARBA00022554"/>
    </source>
</evidence>
<dbReference type="SUPFAM" id="SSF57850">
    <property type="entry name" value="RING/U-box"/>
    <property type="match status" value="1"/>
</dbReference>
<dbReference type="GO" id="GO:0015031">
    <property type="term" value="P:protein transport"/>
    <property type="evidence" value="ECO:0007669"/>
    <property type="project" value="UniProtKB-KW"/>
</dbReference>
<dbReference type="PROSITE" id="PS50089">
    <property type="entry name" value="ZF_RING_2"/>
    <property type="match status" value="1"/>
</dbReference>
<dbReference type="PANTHER" id="PTHR47168">
    <property type="entry name" value="RING ZINC FINGER DOMAIN SUPERFAMILY PROTEIN-RELATED"/>
    <property type="match status" value="1"/>
</dbReference>
<keyword evidence="15" id="KW-1015">Disulfide bond</keyword>
<evidence type="ECO:0000256" key="20">
    <source>
        <dbReference type="SAM" id="Phobius"/>
    </source>
</evidence>
<keyword evidence="6" id="KW-0808">Transferase</keyword>
<dbReference type="EC" id="2.3.2.27" evidence="3"/>
<keyword evidence="23" id="KW-1185">Reference proteome</keyword>
<comment type="caution">
    <text evidence="22">The sequence shown here is derived from an EMBL/GenBank/DDBJ whole genome shotgun (WGS) entry which is preliminary data.</text>
</comment>
<evidence type="ECO:0000313" key="23">
    <source>
        <dbReference type="Proteomes" id="UP000822688"/>
    </source>
</evidence>
<evidence type="ECO:0000256" key="7">
    <source>
        <dbReference type="ARBA" id="ARBA00022692"/>
    </source>
</evidence>
<evidence type="ECO:0000256" key="15">
    <source>
        <dbReference type="ARBA" id="ARBA00023157"/>
    </source>
</evidence>
<evidence type="ECO:0000256" key="18">
    <source>
        <dbReference type="ARBA" id="ARBA00060484"/>
    </source>
</evidence>
<organism evidence="22 23">
    <name type="scientific">Ceratodon purpureus</name>
    <name type="common">Fire moss</name>
    <name type="synonym">Dicranum purpureum</name>
    <dbReference type="NCBI Taxonomy" id="3225"/>
    <lineage>
        <taxon>Eukaryota</taxon>
        <taxon>Viridiplantae</taxon>
        <taxon>Streptophyta</taxon>
        <taxon>Embryophyta</taxon>
        <taxon>Bryophyta</taxon>
        <taxon>Bryophytina</taxon>
        <taxon>Bryopsida</taxon>
        <taxon>Dicranidae</taxon>
        <taxon>Pseudoditrichales</taxon>
        <taxon>Ditrichaceae</taxon>
        <taxon>Ceratodon</taxon>
    </lineage>
</organism>
<evidence type="ECO:0000259" key="21">
    <source>
        <dbReference type="PROSITE" id="PS50089"/>
    </source>
</evidence>
<dbReference type="EMBL" id="CM026425">
    <property type="protein sequence ID" value="KAG0577163.1"/>
    <property type="molecule type" value="Genomic_DNA"/>
</dbReference>
<dbReference type="GO" id="GO:0061630">
    <property type="term" value="F:ubiquitin protein ligase activity"/>
    <property type="evidence" value="ECO:0007669"/>
    <property type="project" value="UniProtKB-EC"/>
</dbReference>
<accession>A0A8T0I3F0</accession>
<dbReference type="OrthoDB" id="8062037at2759"/>
<name>A0A8T0I3F0_CERPU</name>
<feature type="domain" description="RING-type" evidence="21">
    <location>
        <begin position="254"/>
        <end position="296"/>
    </location>
</feature>
<dbReference type="GO" id="GO:0008270">
    <property type="term" value="F:zinc ion binding"/>
    <property type="evidence" value="ECO:0007669"/>
    <property type="project" value="UniProtKB-KW"/>
</dbReference>
<evidence type="ECO:0000313" key="22">
    <source>
        <dbReference type="EMBL" id="KAG0577163.1"/>
    </source>
</evidence>
<evidence type="ECO:0000256" key="9">
    <source>
        <dbReference type="ARBA" id="ARBA00022729"/>
    </source>
</evidence>
<dbReference type="InterPro" id="IPR003137">
    <property type="entry name" value="PA_domain"/>
</dbReference>
<dbReference type="Pfam" id="PF02225">
    <property type="entry name" value="PA"/>
    <property type="match status" value="1"/>
</dbReference>
<evidence type="ECO:0000256" key="14">
    <source>
        <dbReference type="ARBA" id="ARBA00023136"/>
    </source>
</evidence>
<dbReference type="InterPro" id="IPR051653">
    <property type="entry name" value="E3_ligase_sorting_rcpt"/>
</dbReference>
<keyword evidence="5" id="KW-0926">Vacuole</keyword>
<dbReference type="InterPro" id="IPR046450">
    <property type="entry name" value="PA_dom_sf"/>
</dbReference>
<comment type="subcellular location">
    <subcellularLocation>
        <location evidence="17">Endomembrane system</location>
        <topology evidence="17">Single-pass type I membrane protein</topology>
    </subcellularLocation>
    <subcellularLocation>
        <location evidence="18">Protein storage vacuole membrane</location>
    </subcellularLocation>
</comment>
<keyword evidence="13 20" id="KW-1133">Transmembrane helix</keyword>
<proteinExistence type="predicted"/>
<dbReference type="Gene3D" id="3.30.40.10">
    <property type="entry name" value="Zinc/RING finger domain, C3HC4 (zinc finger)"/>
    <property type="match status" value="1"/>
</dbReference>
<dbReference type="CDD" id="cd23118">
    <property type="entry name" value="RING-H2_SIS3"/>
    <property type="match status" value="1"/>
</dbReference>
<keyword evidence="10 19" id="KW-0863">Zinc-finger</keyword>
<evidence type="ECO:0000256" key="13">
    <source>
        <dbReference type="ARBA" id="ARBA00022989"/>
    </source>
</evidence>
<comment type="catalytic activity">
    <reaction evidence="1">
        <text>S-ubiquitinyl-[E2 ubiquitin-conjugating enzyme]-L-cysteine + [acceptor protein]-L-lysine = [E2 ubiquitin-conjugating enzyme]-L-cysteine + N(6)-ubiquitinyl-[acceptor protein]-L-lysine.</text>
        <dbReference type="EC" id="2.3.2.27"/>
    </reaction>
</comment>
<dbReference type="Gene3D" id="3.50.30.30">
    <property type="match status" value="1"/>
</dbReference>
<dbReference type="Pfam" id="PF13639">
    <property type="entry name" value="zf-RING_2"/>
    <property type="match status" value="1"/>
</dbReference>
<keyword evidence="7 20" id="KW-0812">Transmembrane</keyword>
<reference evidence="22" key="1">
    <citation type="submission" date="2020-06" db="EMBL/GenBank/DDBJ databases">
        <title>WGS assembly of Ceratodon purpureus strain R40.</title>
        <authorList>
            <person name="Carey S.B."/>
            <person name="Jenkins J."/>
            <person name="Shu S."/>
            <person name="Lovell J.T."/>
            <person name="Sreedasyam A."/>
            <person name="Maumus F."/>
            <person name="Tiley G.P."/>
            <person name="Fernandez-Pozo N."/>
            <person name="Barry K."/>
            <person name="Chen C."/>
            <person name="Wang M."/>
            <person name="Lipzen A."/>
            <person name="Daum C."/>
            <person name="Saski C.A."/>
            <person name="Payton A.C."/>
            <person name="Mcbreen J.C."/>
            <person name="Conrad R.E."/>
            <person name="Kollar L.M."/>
            <person name="Olsson S."/>
            <person name="Huttunen S."/>
            <person name="Landis J.B."/>
            <person name="Wickett N.J."/>
            <person name="Johnson M.G."/>
            <person name="Rensing S.A."/>
            <person name="Grimwood J."/>
            <person name="Schmutz J."/>
            <person name="Mcdaniel S.F."/>
        </authorList>
    </citation>
    <scope>NUCLEOTIDE SEQUENCE</scope>
    <source>
        <strain evidence="22">R40</strain>
    </source>
</reference>
<sequence length="359" mass="38147">MPPVAAESGFLSRIANQREVMVSLGCLSLVLLTLLFSRGSAAVLLLNTRNESRSFADMEAAFARPVPDGGVSGILHIASPLDACTPLKNRLKKDEPLPPFVLVSRGTCNFDRKVKNAQEAGFQAAIVYNSMDSFDELVTMSGSADGIDIYAVFVSWITGQALLGAVGEKNTTCTLQPAVQDTAWSIMAVSSISLLAISAVLSTFFFVRRHRLRHLGSRLLSREPSGMNARDVLALPTFVFKGAGGEGAGGGETCAICLEDYESGEKLRLLPCHHDFHIACIDQWLLTRRPFCPICKQDASAAPTHPAATETTPLLVGSTVRNVSVPVTSSAATQTSPLASPGIQTAQSLPANVSGEELC</sequence>
<dbReference type="GO" id="GO:0032586">
    <property type="term" value="C:protein storage vacuole membrane"/>
    <property type="evidence" value="ECO:0007669"/>
    <property type="project" value="UniProtKB-SubCell"/>
</dbReference>
<dbReference type="InterPro" id="IPR001841">
    <property type="entry name" value="Znf_RING"/>
</dbReference>
<feature type="transmembrane region" description="Helical" evidence="20">
    <location>
        <begin position="183"/>
        <end position="207"/>
    </location>
</feature>
<evidence type="ECO:0000256" key="8">
    <source>
        <dbReference type="ARBA" id="ARBA00022723"/>
    </source>
</evidence>
<evidence type="ECO:0000256" key="10">
    <source>
        <dbReference type="ARBA" id="ARBA00022771"/>
    </source>
</evidence>
<dbReference type="GO" id="GO:0012505">
    <property type="term" value="C:endomembrane system"/>
    <property type="evidence" value="ECO:0007669"/>
    <property type="project" value="UniProtKB-SubCell"/>
</dbReference>
<evidence type="ECO:0000256" key="11">
    <source>
        <dbReference type="ARBA" id="ARBA00022833"/>
    </source>
</evidence>
<dbReference type="SUPFAM" id="SSF52025">
    <property type="entry name" value="PA domain"/>
    <property type="match status" value="1"/>
</dbReference>
<dbReference type="Proteomes" id="UP000822688">
    <property type="component" value="Chromosome 5"/>
</dbReference>
<evidence type="ECO:0000256" key="3">
    <source>
        <dbReference type="ARBA" id="ARBA00012483"/>
    </source>
</evidence>
<evidence type="ECO:0000256" key="4">
    <source>
        <dbReference type="ARBA" id="ARBA00022448"/>
    </source>
</evidence>
<dbReference type="CDD" id="cd02123">
    <property type="entry name" value="PA_C_RZF_like"/>
    <property type="match status" value="1"/>
</dbReference>
<dbReference type="InterPro" id="IPR044744">
    <property type="entry name" value="ZNRF4/RNF13/RNF167_PA"/>
</dbReference>
<keyword evidence="12" id="KW-0653">Protein transport</keyword>
<keyword evidence="16" id="KW-0325">Glycoprotein</keyword>
<keyword evidence="9" id="KW-0732">Signal</keyword>
<gene>
    <name evidence="22" type="ORF">KC19_5G135600</name>
</gene>
<evidence type="ECO:0000256" key="6">
    <source>
        <dbReference type="ARBA" id="ARBA00022679"/>
    </source>
</evidence>
<dbReference type="AlphaFoldDB" id="A0A8T0I3F0"/>
<evidence type="ECO:0000256" key="16">
    <source>
        <dbReference type="ARBA" id="ARBA00023180"/>
    </source>
</evidence>
<keyword evidence="4" id="KW-0813">Transport</keyword>
<dbReference type="InterPro" id="IPR013083">
    <property type="entry name" value="Znf_RING/FYVE/PHD"/>
</dbReference>
<comment type="pathway">
    <text evidence="2">Protein modification; protein ubiquitination.</text>
</comment>
<dbReference type="SMART" id="SM00184">
    <property type="entry name" value="RING"/>
    <property type="match status" value="1"/>
</dbReference>
<keyword evidence="8" id="KW-0479">Metal-binding</keyword>
<protein>
    <recommendedName>
        <fullName evidence="3">RING-type E3 ubiquitin transferase</fullName>
        <ecNumber evidence="3">2.3.2.27</ecNumber>
    </recommendedName>
</protein>
<keyword evidence="14 20" id="KW-0472">Membrane</keyword>